<dbReference type="PANTHER" id="PTHR36985:SF1">
    <property type="entry name" value="TRANSLOCATION AND ASSEMBLY MODULE SUBUNIT TAMB"/>
    <property type="match status" value="1"/>
</dbReference>
<comment type="subcellular location">
    <subcellularLocation>
        <location evidence="1">Membrane</location>
        <topology evidence="1">Single-pass membrane protein</topology>
    </subcellularLocation>
</comment>
<feature type="region of interest" description="Disordered" evidence="5">
    <location>
        <begin position="1181"/>
        <end position="1201"/>
    </location>
</feature>
<gene>
    <name evidence="7" type="ORF">D3877_03175</name>
</gene>
<keyword evidence="4" id="KW-0472">Membrane</keyword>
<dbReference type="InterPro" id="IPR007452">
    <property type="entry name" value="TamB_C"/>
</dbReference>
<keyword evidence="2" id="KW-0812">Transmembrane</keyword>
<reference evidence="7 8" key="1">
    <citation type="submission" date="2018-09" db="EMBL/GenBank/DDBJ databases">
        <authorList>
            <person name="Zhu H."/>
        </authorList>
    </citation>
    <scope>NUCLEOTIDE SEQUENCE [LARGE SCALE GENOMIC DNA]</scope>
    <source>
        <strain evidence="7 8">K2W22B-5</strain>
    </source>
</reference>
<dbReference type="EMBL" id="QYUL01000001">
    <property type="protein sequence ID" value="RJF83664.1"/>
    <property type="molecule type" value="Genomic_DNA"/>
</dbReference>
<dbReference type="OrthoDB" id="7784409at2"/>
<organism evidence="7 8">
    <name type="scientific">Azospirillum cavernae</name>
    <dbReference type="NCBI Taxonomy" id="2320860"/>
    <lineage>
        <taxon>Bacteria</taxon>
        <taxon>Pseudomonadati</taxon>
        <taxon>Pseudomonadota</taxon>
        <taxon>Alphaproteobacteria</taxon>
        <taxon>Rhodospirillales</taxon>
        <taxon>Azospirillaceae</taxon>
        <taxon>Azospirillum</taxon>
    </lineage>
</organism>
<comment type="caution">
    <text evidence="7">The sequence shown here is derived from an EMBL/GenBank/DDBJ whole genome shotgun (WGS) entry which is preliminary data.</text>
</comment>
<evidence type="ECO:0000256" key="1">
    <source>
        <dbReference type="ARBA" id="ARBA00004167"/>
    </source>
</evidence>
<protein>
    <recommendedName>
        <fullName evidence="6">Translocation and assembly module TamB C-terminal domain-containing protein</fullName>
    </recommendedName>
</protein>
<feature type="domain" description="Translocation and assembly module TamB C-terminal" evidence="6">
    <location>
        <begin position="1086"/>
        <end position="1440"/>
    </location>
</feature>
<keyword evidence="3" id="KW-1133">Transmembrane helix</keyword>
<evidence type="ECO:0000256" key="5">
    <source>
        <dbReference type="SAM" id="MobiDB-lite"/>
    </source>
</evidence>
<accession>A0A418W118</accession>
<dbReference type="GO" id="GO:0009306">
    <property type="term" value="P:protein secretion"/>
    <property type="evidence" value="ECO:0007669"/>
    <property type="project" value="InterPro"/>
</dbReference>
<dbReference type="GO" id="GO:0097347">
    <property type="term" value="C:TAM protein secretion complex"/>
    <property type="evidence" value="ECO:0007669"/>
    <property type="project" value="TreeGrafter"/>
</dbReference>
<dbReference type="Proteomes" id="UP000283458">
    <property type="component" value="Unassembled WGS sequence"/>
</dbReference>
<evidence type="ECO:0000256" key="4">
    <source>
        <dbReference type="ARBA" id="ARBA00023136"/>
    </source>
</evidence>
<evidence type="ECO:0000256" key="3">
    <source>
        <dbReference type="ARBA" id="ARBA00022989"/>
    </source>
</evidence>
<dbReference type="Pfam" id="PF04357">
    <property type="entry name" value="TamB"/>
    <property type="match status" value="1"/>
</dbReference>
<name>A0A418W118_9PROT</name>
<evidence type="ECO:0000256" key="2">
    <source>
        <dbReference type="ARBA" id="ARBA00022692"/>
    </source>
</evidence>
<keyword evidence="8" id="KW-1185">Reference proteome</keyword>
<dbReference type="PANTHER" id="PTHR36985">
    <property type="entry name" value="TRANSLOCATION AND ASSEMBLY MODULE SUBUNIT TAMB"/>
    <property type="match status" value="1"/>
</dbReference>
<evidence type="ECO:0000313" key="8">
    <source>
        <dbReference type="Proteomes" id="UP000283458"/>
    </source>
</evidence>
<proteinExistence type="predicted"/>
<evidence type="ECO:0000313" key="7">
    <source>
        <dbReference type="EMBL" id="RJF83664.1"/>
    </source>
</evidence>
<sequence>MAEILAVSRLRRVLTLLGMTLAVLFGAALLAVGAGAVWLDGESGRRWLARSVEAVAAGPDSHLTLGAIEGSLPFDLALKRVTMADGQGVWLTVDALRVTLSPSALLTRRVRIERLEADSVEVARAPQATAPAPPAAAPGPGVGFALPDLPVSVGLDRLAVNRLRLGAALLGEAATLRVDGALALDAGGAGLDGRLSVERIDDQPGKLDASVVFVLASQRLELAVNGAEPAGGVIARALSLPGLPPLSLALNGRGTLDDWTGAVTTQVGATKPLTAEASVKATADGRALNLTAQAAPEGLLDPALARLVGARSSLTAAILLKPDGGVTLRPLTLETAAGRASLDGTMAADHQSLSLRWSVTAGPDSALHALVPAAAWRDARADGVVEGTLNDLALTLSATATEVVGGDPVLAGLVGPAATLIGAARLDSASGRLTLDALTGQAAAATLSAQGALDGWGRSGGLTVTATAADLNRFSALAGRPLGGALSLSLPVRREEDGRLSATLSGRIDGLSSGTPVDALLGAAATVKAALTLAPDGGMRLDKVELAGGNGRLTGTGALVAGQLDATARLEGTALGPLGAALGTPLDGVLAADVTARGPLDRLAVTARAQASGLVADGRGLGATSLEATAAGLPDRPAGRVTLRSQPEGAPLALDAAYALDGDTLRLSDLSLVTGANRITGAAQLAMTSGVATGRLEGALPDLRALSALVGAPLDGAAGFTLALDGKGGRQAATLTANATTLRVNSAAGAPLTVRRVSVAAELADALGKPSGKASLELSGAESGGNAITSLTASLDGGLAKANFRAAATGTGGGGPIGLDLAGSLGQDAGVTRVRLERLEGRFAGETLRLTGPATITAADQRYELAGLRALVGGARLSVDGGMAGDRLKGDIRLDQLPLALARLADPSLTLDGVASLQASVSGTLGSPRADATLRLAGLRAKQATQAGIPGVDATVTAQWRNNRLSVNGEAATPNKAGKLTLRAALPLVMNPDSHAVGVPPKGALEAVVEGTLDAALVNDLLASTGDRARGSVKLDVRASGTVAAPKLGGSVTLSGGRFENRASGAVLSGIEARLVGDGEVFTIQSLRARTSNGGTIGGQGVIRPAAAGDRQLDLAITADNARLVDNDLLTADVDAKLTVTGGFLSARLAGPIRLRGADVRIPNRLPVNVVDLKVEEVGTRRNGPTRKPIPPRKAADKPPPPFALALDLTVDAPNRIFVRGRGLDTELGGQLRIGGRADAPEVTGRLSVLKGRLDILSHSFAFNRGNLDFDGTQPIDPRLDLLAEVAANGVTAQIEVSGTAGQPKIALTSPQGLPQDEILSAVLFGKSVGSLGAGEAVQLAQSAAALTGVGGEGGGLLDRVRRSTGLDRLDFSQSSDGKGGAVQAGRYLDDGVYVGVEQGMGANQTRAKVEVEIYKGLKGKADVGADSETRFGLSYEKDY</sequence>
<dbReference type="GO" id="GO:0005886">
    <property type="term" value="C:plasma membrane"/>
    <property type="evidence" value="ECO:0007669"/>
    <property type="project" value="InterPro"/>
</dbReference>
<evidence type="ECO:0000259" key="6">
    <source>
        <dbReference type="Pfam" id="PF04357"/>
    </source>
</evidence>